<dbReference type="Ensembl" id="ENSCSAVT00000005010.1">
    <property type="protein sequence ID" value="ENSCSAVP00000004941.1"/>
    <property type="gene ID" value="ENSCSAVG00000002942.1"/>
</dbReference>
<reference evidence="5" key="1">
    <citation type="submission" date="2003-08" db="EMBL/GenBank/DDBJ databases">
        <authorList>
            <person name="Birren B."/>
            <person name="Nusbaum C."/>
            <person name="Abebe A."/>
            <person name="Abouelleil A."/>
            <person name="Adekoya E."/>
            <person name="Ait-zahra M."/>
            <person name="Allen N."/>
            <person name="Allen T."/>
            <person name="An P."/>
            <person name="Anderson M."/>
            <person name="Anderson S."/>
            <person name="Arachchi H."/>
            <person name="Armbruster J."/>
            <person name="Bachantsang P."/>
            <person name="Baldwin J."/>
            <person name="Barry A."/>
            <person name="Bayul T."/>
            <person name="Blitshsteyn B."/>
            <person name="Bloom T."/>
            <person name="Blye J."/>
            <person name="Boguslavskiy L."/>
            <person name="Borowsky M."/>
            <person name="Boukhgalter B."/>
            <person name="Brunache A."/>
            <person name="Butler J."/>
            <person name="Calixte N."/>
            <person name="Calvo S."/>
            <person name="Camarata J."/>
            <person name="Campo K."/>
            <person name="Chang J."/>
            <person name="Cheshatsang Y."/>
            <person name="Citroen M."/>
            <person name="Collymore A."/>
            <person name="Considine T."/>
            <person name="Cook A."/>
            <person name="Cooke P."/>
            <person name="Corum B."/>
            <person name="Cuomo C."/>
            <person name="David R."/>
            <person name="Dawoe T."/>
            <person name="Degray S."/>
            <person name="Dodge S."/>
            <person name="Dooley K."/>
            <person name="Dorje P."/>
            <person name="Dorjee K."/>
            <person name="Dorris L."/>
            <person name="Duffey N."/>
            <person name="Dupes A."/>
            <person name="Elkins T."/>
            <person name="Engels R."/>
            <person name="Erickson J."/>
            <person name="Farina A."/>
            <person name="Faro S."/>
            <person name="Ferreira P."/>
            <person name="Fischer H."/>
            <person name="Fitzgerald M."/>
            <person name="Foley K."/>
            <person name="Gage D."/>
            <person name="Galagan J."/>
            <person name="Gearin G."/>
            <person name="Gnerre S."/>
            <person name="Gnirke A."/>
            <person name="Goyette A."/>
            <person name="Graham J."/>
            <person name="Grandbois E."/>
            <person name="Gyaltsen K."/>
            <person name="Hafez N."/>
            <person name="Hagopian D."/>
            <person name="Hagos B."/>
            <person name="Hall J."/>
            <person name="Hatcher B."/>
            <person name="Heller A."/>
            <person name="Higgins H."/>
            <person name="Honan T."/>
            <person name="Horn A."/>
            <person name="Houde N."/>
            <person name="Hughes L."/>
            <person name="Hulme W."/>
            <person name="Husby E."/>
            <person name="Iliev I."/>
            <person name="Jaffe D."/>
            <person name="Jones C."/>
            <person name="Kamal M."/>
            <person name="Kamat A."/>
            <person name="Kamvysselis M."/>
            <person name="Karlsson E."/>
            <person name="Kells C."/>
            <person name="Kieu A."/>
            <person name="Kisner P."/>
            <person name="Kodira C."/>
            <person name="Kulbokas E."/>
            <person name="Labutti K."/>
            <person name="Lama D."/>
            <person name="Landers T."/>
            <person name="Leger J."/>
            <person name="Levine S."/>
            <person name="Lewis D."/>
            <person name="Lewis T."/>
            <person name="Lindblad-toh K."/>
            <person name="Liu X."/>
            <person name="Lokyitsang T."/>
            <person name="Lokyitsang Y."/>
            <person name="Lucien O."/>
            <person name="Lui A."/>
            <person name="Ma L.J."/>
            <person name="Mabbitt R."/>
            <person name="Macdonald J."/>
            <person name="Maclean C."/>
            <person name="Major J."/>
            <person name="Manning J."/>
            <person name="Marabella R."/>
            <person name="Maru K."/>
            <person name="Matthews C."/>
            <person name="Mauceli E."/>
            <person name="Mccarthy M."/>
            <person name="Mcdonough S."/>
            <person name="Mcghee T."/>
            <person name="Meldrim J."/>
            <person name="Meneus L."/>
            <person name="Mesirov J."/>
            <person name="Mihalev A."/>
            <person name="Mihova T."/>
            <person name="Mikkelsen T."/>
            <person name="Mlenga V."/>
            <person name="Moru K."/>
            <person name="Mozes J."/>
            <person name="Mulrain L."/>
            <person name="Munson G."/>
            <person name="Naylor J."/>
            <person name="Newes C."/>
            <person name="Nguyen C."/>
            <person name="Nguyen N."/>
            <person name="Nguyen T."/>
            <person name="Nicol R."/>
            <person name="Nielsen C."/>
            <person name="Nizzari M."/>
            <person name="Norbu C."/>
            <person name="Norbu N."/>
            <person name="O'donnell P."/>
            <person name="Okoawo O."/>
            <person name="O'leary S."/>
            <person name="Omotosho B."/>
            <person name="O'neill K."/>
            <person name="Osman S."/>
            <person name="Parker S."/>
            <person name="Perrin D."/>
            <person name="Phunkhang P."/>
            <person name="Piqani B."/>
            <person name="Purcell S."/>
            <person name="Rachupka T."/>
            <person name="Ramasamy U."/>
            <person name="Rameau R."/>
            <person name="Ray V."/>
            <person name="Raymond C."/>
            <person name="Retta R."/>
            <person name="Richardson S."/>
            <person name="Rise C."/>
            <person name="Rodriguez J."/>
            <person name="Rogers J."/>
            <person name="Rogov P."/>
            <person name="Rutman M."/>
            <person name="Schupbach R."/>
            <person name="Seaman C."/>
            <person name="Settipalli S."/>
            <person name="Sharpe T."/>
            <person name="Sheridan J."/>
            <person name="Sherpa N."/>
            <person name="Shi J."/>
            <person name="Smirnov S."/>
            <person name="Smith C."/>
            <person name="Sougnez C."/>
            <person name="Spencer B."/>
            <person name="Stalker J."/>
            <person name="Stange-thomann N."/>
            <person name="Stavropoulos S."/>
            <person name="Stetson K."/>
            <person name="Stone C."/>
            <person name="Stone S."/>
            <person name="Stubbs M."/>
            <person name="Talamas J."/>
            <person name="Tchuinga P."/>
            <person name="Tenzing P."/>
            <person name="Tesfaye S."/>
            <person name="Theodore J."/>
            <person name="Thoulutsang Y."/>
            <person name="Topham K."/>
            <person name="Towey S."/>
            <person name="Tsamla T."/>
            <person name="Tsomo N."/>
            <person name="Vallee D."/>
            <person name="Vassiliev H."/>
            <person name="Venkataraman V."/>
            <person name="Vinson J."/>
            <person name="Vo A."/>
            <person name="Wade C."/>
            <person name="Wang S."/>
            <person name="Wangchuk T."/>
            <person name="Wangdi T."/>
            <person name="Whittaker C."/>
            <person name="Wilkinson J."/>
            <person name="Wu Y."/>
            <person name="Wyman D."/>
            <person name="Yadav S."/>
            <person name="Yang S."/>
            <person name="Yang X."/>
            <person name="Yeager S."/>
            <person name="Yee E."/>
            <person name="Young G."/>
            <person name="Zainoun J."/>
            <person name="Zembeck L."/>
            <person name="Zimmer A."/>
            <person name="Zody M."/>
            <person name="Lander E."/>
        </authorList>
    </citation>
    <scope>NUCLEOTIDE SEQUENCE [LARGE SCALE GENOMIC DNA]</scope>
</reference>
<dbReference type="InterPro" id="IPR011990">
    <property type="entry name" value="TPR-like_helical_dom_sf"/>
</dbReference>
<name>H2YHZ2_CIOSA</name>
<dbReference type="PROSITE" id="PS50005">
    <property type="entry name" value="TPR"/>
    <property type="match status" value="1"/>
</dbReference>
<accession>H2YHZ2</accession>
<sequence>MEKEGEGGDGGYILPQDDNKEPVDQDKEDKTTETQPTKSYTPIYDWTDPSWPPIKSCDEYVRRDLAWDEFPSVYIDPEARGFSVRELLTTYIGVSPGEMHPLPWKPPQCDQMETLDETQFDSIPGIASRNTAQHKQDTHLQSQLLLHVNEGRVWPDDLGQRISTAIRKAIRQQDNDHLWVLYNLAGLFWRVNGDNYVAIECLRRCIRRVPAQHLDVPLVSLSNIMYRIGKLHDAVNLLIYALRVNNSEPATYLSMGNALQAQDNITGAVEFYNYAMVLHPQYKEAFHSLLVVKCSQLRNRNQEDNVKHLLNNLKSSSDVKDSSENVVENNPHDGAMEQVDSGSQDRSVDEKDVAVDIVKDLIKQKSDANQLLKETTKAIEDLNNSNGREVDIKMERAHKLMENLSKIRNSLDD</sequence>
<dbReference type="PANTHER" id="PTHR16091">
    <property type="entry name" value="TTC17 PROTEIN"/>
    <property type="match status" value="1"/>
</dbReference>
<keyword evidence="2" id="KW-0175">Coiled coil</keyword>
<dbReference type="GeneTree" id="ENSGT00390000006196"/>
<organism evidence="4 5">
    <name type="scientific">Ciona savignyi</name>
    <name type="common">Pacific transparent sea squirt</name>
    <dbReference type="NCBI Taxonomy" id="51511"/>
    <lineage>
        <taxon>Eukaryota</taxon>
        <taxon>Metazoa</taxon>
        <taxon>Chordata</taxon>
        <taxon>Tunicata</taxon>
        <taxon>Ascidiacea</taxon>
        <taxon>Phlebobranchia</taxon>
        <taxon>Cionidae</taxon>
        <taxon>Ciona</taxon>
    </lineage>
</organism>
<evidence type="ECO:0000313" key="4">
    <source>
        <dbReference type="Ensembl" id="ENSCSAVP00000004941.1"/>
    </source>
</evidence>
<keyword evidence="5" id="KW-1185">Reference proteome</keyword>
<evidence type="ECO:0000313" key="5">
    <source>
        <dbReference type="Proteomes" id="UP000007875"/>
    </source>
</evidence>
<keyword evidence="1" id="KW-0802">TPR repeat</keyword>
<dbReference type="GO" id="GO:0015629">
    <property type="term" value="C:actin cytoskeleton"/>
    <property type="evidence" value="ECO:0007669"/>
    <property type="project" value="TreeGrafter"/>
</dbReference>
<dbReference type="Proteomes" id="UP000007875">
    <property type="component" value="Unassembled WGS sequence"/>
</dbReference>
<feature type="coiled-coil region" evidence="2">
    <location>
        <begin position="358"/>
        <end position="385"/>
    </location>
</feature>
<dbReference type="InterPro" id="IPR052630">
    <property type="entry name" value="TTC17"/>
</dbReference>
<evidence type="ECO:0000256" key="1">
    <source>
        <dbReference type="PROSITE-ProRule" id="PRU00339"/>
    </source>
</evidence>
<proteinExistence type="predicted"/>
<dbReference type="GO" id="GO:0030041">
    <property type="term" value="P:actin filament polymerization"/>
    <property type="evidence" value="ECO:0007669"/>
    <property type="project" value="TreeGrafter"/>
</dbReference>
<dbReference type="AlphaFoldDB" id="H2YHZ2"/>
<dbReference type="GO" id="GO:0005737">
    <property type="term" value="C:cytoplasm"/>
    <property type="evidence" value="ECO:0007669"/>
    <property type="project" value="TreeGrafter"/>
</dbReference>
<evidence type="ECO:0000256" key="3">
    <source>
        <dbReference type="SAM" id="MobiDB-lite"/>
    </source>
</evidence>
<dbReference type="STRING" id="51511.ENSCSAVP00000004941"/>
<dbReference type="HOGENOM" id="CLU_666570_0_0_1"/>
<dbReference type="InParanoid" id="H2YHZ2"/>
<feature type="region of interest" description="Disordered" evidence="3">
    <location>
        <begin position="314"/>
        <end position="348"/>
    </location>
</feature>
<dbReference type="SMART" id="SM00028">
    <property type="entry name" value="TPR"/>
    <property type="match status" value="2"/>
</dbReference>
<dbReference type="InterPro" id="IPR019734">
    <property type="entry name" value="TPR_rpt"/>
</dbReference>
<dbReference type="SUPFAM" id="SSF48452">
    <property type="entry name" value="TPR-like"/>
    <property type="match status" value="1"/>
</dbReference>
<reference evidence="4" key="3">
    <citation type="submission" date="2025-09" db="UniProtKB">
        <authorList>
            <consortium name="Ensembl"/>
        </authorList>
    </citation>
    <scope>IDENTIFICATION</scope>
</reference>
<reference evidence="4" key="2">
    <citation type="submission" date="2025-08" db="UniProtKB">
        <authorList>
            <consortium name="Ensembl"/>
        </authorList>
    </citation>
    <scope>IDENTIFICATION</scope>
</reference>
<feature type="repeat" description="TPR" evidence="1">
    <location>
        <begin position="249"/>
        <end position="282"/>
    </location>
</feature>
<dbReference type="eggNOG" id="KOG4507">
    <property type="taxonomic scope" value="Eukaryota"/>
</dbReference>
<feature type="compositionally biased region" description="Basic and acidic residues" evidence="3">
    <location>
        <begin position="17"/>
        <end position="32"/>
    </location>
</feature>
<feature type="region of interest" description="Disordered" evidence="3">
    <location>
        <begin position="1"/>
        <end position="44"/>
    </location>
</feature>
<dbReference type="PANTHER" id="PTHR16091:SF3">
    <property type="entry name" value="TETRATRICOPEPTIDE REPEAT PROTEIN 17"/>
    <property type="match status" value="1"/>
</dbReference>
<protein>
    <submittedName>
        <fullName evidence="4">Uncharacterized protein</fullName>
    </submittedName>
</protein>
<evidence type="ECO:0000256" key="2">
    <source>
        <dbReference type="SAM" id="Coils"/>
    </source>
</evidence>
<dbReference type="Gene3D" id="1.25.40.10">
    <property type="entry name" value="Tetratricopeptide repeat domain"/>
    <property type="match status" value="1"/>
</dbReference>